<reference evidence="3" key="1">
    <citation type="submission" date="2018-05" db="EMBL/GenBank/DDBJ databases">
        <title>Draft genome of Mucuna pruriens seed.</title>
        <authorList>
            <person name="Nnadi N.E."/>
            <person name="Vos R."/>
            <person name="Hasami M.H."/>
            <person name="Devisetty U.K."/>
            <person name="Aguiy J.C."/>
        </authorList>
    </citation>
    <scope>NUCLEOTIDE SEQUENCE [LARGE SCALE GENOMIC DNA]</scope>
    <source>
        <strain evidence="3">JCA_2017</strain>
    </source>
</reference>
<evidence type="ECO:0000313" key="3">
    <source>
        <dbReference type="EMBL" id="RDX70633.1"/>
    </source>
</evidence>
<evidence type="ECO:0000313" key="4">
    <source>
        <dbReference type="Proteomes" id="UP000257109"/>
    </source>
</evidence>
<dbReference type="Proteomes" id="UP000257109">
    <property type="component" value="Unassembled WGS sequence"/>
</dbReference>
<organism evidence="3 4">
    <name type="scientific">Mucuna pruriens</name>
    <name type="common">Velvet bean</name>
    <name type="synonym">Dolichos pruriens</name>
    <dbReference type="NCBI Taxonomy" id="157652"/>
    <lineage>
        <taxon>Eukaryota</taxon>
        <taxon>Viridiplantae</taxon>
        <taxon>Streptophyta</taxon>
        <taxon>Embryophyta</taxon>
        <taxon>Tracheophyta</taxon>
        <taxon>Spermatophyta</taxon>
        <taxon>Magnoliopsida</taxon>
        <taxon>eudicotyledons</taxon>
        <taxon>Gunneridae</taxon>
        <taxon>Pentapetalae</taxon>
        <taxon>rosids</taxon>
        <taxon>fabids</taxon>
        <taxon>Fabales</taxon>
        <taxon>Fabaceae</taxon>
        <taxon>Papilionoideae</taxon>
        <taxon>50 kb inversion clade</taxon>
        <taxon>NPAAA clade</taxon>
        <taxon>indigoferoid/millettioid clade</taxon>
        <taxon>Phaseoleae</taxon>
        <taxon>Mucuna</taxon>
    </lineage>
</organism>
<comment type="caution">
    <text evidence="3">The sequence shown here is derived from an EMBL/GenBank/DDBJ whole genome shotgun (WGS) entry which is preliminary data.</text>
</comment>
<feature type="domain" description="Retrotransposon gag" evidence="2">
    <location>
        <begin position="1"/>
        <end position="57"/>
    </location>
</feature>
<dbReference type="EMBL" id="QJKJ01011627">
    <property type="protein sequence ID" value="RDX70633.1"/>
    <property type="molecule type" value="Genomic_DNA"/>
</dbReference>
<dbReference type="Pfam" id="PF03732">
    <property type="entry name" value="Retrotrans_gag"/>
    <property type="match status" value="1"/>
</dbReference>
<dbReference type="AlphaFoldDB" id="A0A371EXE3"/>
<evidence type="ECO:0000256" key="1">
    <source>
        <dbReference type="SAM" id="MobiDB-lite"/>
    </source>
</evidence>
<name>A0A371EXE3_MUCPR</name>
<sequence>MRENFMPSFYTIDLYRKLQRLYQGSKSVEEYFKEMKVTLIRVQVVESQEATMARFLNVHQATKVELQLKRHGKKSYPSPSSNWKGKERTEESKIHITSQCPNKRTMVLRENGEMESESSREDSFTNESESSSSEAYYQGDLFMARRLMSILVENDQSQKENIFYSRCLVQGSSVNVASLRLVKKLAIFTSPHLKPYKLHWLSKKGEMIIDRRVFDHNLGNQPDTIITTCKNQIIKVPLAKPW</sequence>
<feature type="non-terminal residue" evidence="3">
    <location>
        <position position="1"/>
    </location>
</feature>
<feature type="compositionally biased region" description="Basic and acidic residues" evidence="1">
    <location>
        <begin position="84"/>
        <end position="94"/>
    </location>
</feature>
<keyword evidence="4" id="KW-1185">Reference proteome</keyword>
<proteinExistence type="predicted"/>
<feature type="non-terminal residue" evidence="3">
    <location>
        <position position="242"/>
    </location>
</feature>
<feature type="region of interest" description="Disordered" evidence="1">
    <location>
        <begin position="69"/>
        <end position="132"/>
    </location>
</feature>
<dbReference type="PANTHER" id="PTHR35046">
    <property type="entry name" value="ZINC KNUCKLE (CCHC-TYPE) FAMILY PROTEIN"/>
    <property type="match status" value="1"/>
</dbReference>
<dbReference type="OrthoDB" id="1747743at2759"/>
<protein>
    <recommendedName>
        <fullName evidence="2">Retrotransposon gag domain-containing protein</fullName>
    </recommendedName>
</protein>
<dbReference type="PANTHER" id="PTHR35046:SF9">
    <property type="entry name" value="RNA-DIRECTED DNA POLYMERASE"/>
    <property type="match status" value="1"/>
</dbReference>
<accession>A0A371EXE3</accession>
<dbReference type="InterPro" id="IPR005162">
    <property type="entry name" value="Retrotrans_gag_dom"/>
</dbReference>
<gene>
    <name evidence="3" type="ORF">CR513_50108</name>
</gene>
<evidence type="ECO:0000259" key="2">
    <source>
        <dbReference type="Pfam" id="PF03732"/>
    </source>
</evidence>